<dbReference type="GO" id="GO:0071555">
    <property type="term" value="P:cell wall organization"/>
    <property type="evidence" value="ECO:0007669"/>
    <property type="project" value="UniProtKB-KW"/>
</dbReference>
<dbReference type="Pfam" id="PF03816">
    <property type="entry name" value="LytR_cpsA_psr"/>
    <property type="match status" value="1"/>
</dbReference>
<dbReference type="InterPro" id="IPR004474">
    <property type="entry name" value="LytR_CpsA_psr"/>
</dbReference>
<dbReference type="PANTHER" id="PTHR33392">
    <property type="entry name" value="POLYISOPRENYL-TEICHOIC ACID--PEPTIDOGLYCAN TEICHOIC ACID TRANSFERASE TAGU"/>
    <property type="match status" value="1"/>
</dbReference>
<keyword evidence="2" id="KW-0812">Transmembrane</keyword>
<dbReference type="RefSeq" id="WP_254757523.1">
    <property type="nucleotide sequence ID" value="NZ_JANCLT010000002.1"/>
</dbReference>
<keyword evidence="4" id="KW-1133">Transmembrane helix</keyword>
<evidence type="ECO:0000256" key="3">
    <source>
        <dbReference type="ARBA" id="ARBA00022968"/>
    </source>
</evidence>
<dbReference type="Gene3D" id="3.40.630.190">
    <property type="entry name" value="LCP protein"/>
    <property type="match status" value="1"/>
</dbReference>
<gene>
    <name evidence="6" type="ORF">NK662_03635</name>
</gene>
<accession>A0AA42BPK3</accession>
<protein>
    <submittedName>
        <fullName evidence="6">LCP family protein</fullName>
    </submittedName>
</protein>
<keyword evidence="4" id="KW-0472">Membrane</keyword>
<evidence type="ECO:0000256" key="2">
    <source>
        <dbReference type="ARBA" id="ARBA00022692"/>
    </source>
</evidence>
<dbReference type="AlphaFoldDB" id="A0AA42BPK3"/>
<dbReference type="EMBL" id="JANCLT010000002">
    <property type="protein sequence ID" value="MCP8967629.1"/>
    <property type="molecule type" value="Genomic_DNA"/>
</dbReference>
<organism evidence="6 7">
    <name type="scientific">Ectobacillus ponti</name>
    <dbReference type="NCBI Taxonomy" id="2961894"/>
    <lineage>
        <taxon>Bacteria</taxon>
        <taxon>Bacillati</taxon>
        <taxon>Bacillota</taxon>
        <taxon>Bacilli</taxon>
        <taxon>Bacillales</taxon>
        <taxon>Bacillaceae</taxon>
        <taxon>Ectobacillus</taxon>
    </lineage>
</organism>
<feature type="domain" description="Cell envelope-related transcriptional attenuator" evidence="5">
    <location>
        <begin position="90"/>
        <end position="240"/>
    </location>
</feature>
<reference evidence="6" key="1">
    <citation type="submission" date="2022-07" db="EMBL/GenBank/DDBJ databases">
        <authorList>
            <person name="Li W.-J."/>
            <person name="Deng Q.-Q."/>
        </authorList>
    </citation>
    <scope>NUCLEOTIDE SEQUENCE</scope>
    <source>
        <strain evidence="6">SYSU M60031</strain>
    </source>
</reference>
<evidence type="ECO:0000256" key="1">
    <source>
        <dbReference type="ARBA" id="ARBA00006068"/>
    </source>
</evidence>
<name>A0AA42BPK3_9BACI</name>
<sequence length="329" mass="36568">MSRYDDIQRRRLMKRRRRRTLLVALLLLLIGGIGYGAYTSFDFLSSLTNIYSGAQREKSKLRTESVEITKKPFSVLIMGVENYAGGEKGRTDSIMFAVINPTTKQVKLLSIPRDTRVMLPGRTEASKINAAHAIGGESMTINAVEDLLKVPVDHYVKLDFEGFKQIVDAVGGVEVDIPFDFEEHSDVDYGKMISFKKGRHTLNGEEALAYVRMRKQDPLGDHGRTQRQRQVLAAVVHKMNSPSVVPRINKIAKAVGNAVKTDIPLTDGLALYNKLSGLDTSAMQTVTLEGEDKRVGGLFYFLPSAESQKKVHDELWSALEMPEAAATKP</sequence>
<evidence type="ECO:0000259" key="5">
    <source>
        <dbReference type="Pfam" id="PF03816"/>
    </source>
</evidence>
<evidence type="ECO:0000256" key="4">
    <source>
        <dbReference type="ARBA" id="ARBA00022989"/>
    </source>
</evidence>
<dbReference type="NCBIfam" id="TIGR00350">
    <property type="entry name" value="lytR_cpsA_psr"/>
    <property type="match status" value="1"/>
</dbReference>
<evidence type="ECO:0000313" key="6">
    <source>
        <dbReference type="EMBL" id="MCP8967629.1"/>
    </source>
</evidence>
<dbReference type="Proteomes" id="UP001156102">
    <property type="component" value="Unassembled WGS sequence"/>
</dbReference>
<comment type="caution">
    <text evidence="6">The sequence shown here is derived from an EMBL/GenBank/DDBJ whole genome shotgun (WGS) entry which is preliminary data.</text>
</comment>
<dbReference type="InterPro" id="IPR050922">
    <property type="entry name" value="LytR/CpsA/Psr_CW_biosynth"/>
</dbReference>
<proteinExistence type="inferred from homology"/>
<evidence type="ECO:0000313" key="7">
    <source>
        <dbReference type="Proteomes" id="UP001156102"/>
    </source>
</evidence>
<comment type="similarity">
    <text evidence="1">Belongs to the LytR/CpsA/Psr (LCP) family.</text>
</comment>
<keyword evidence="3" id="KW-0735">Signal-anchor</keyword>
<dbReference type="PANTHER" id="PTHR33392:SF10">
    <property type="entry name" value="POLYISOPRENYL-TEICHOIC ACID--PEPTIDOGLYCAN TEICHOIC ACID TRANSFERASE TAGV"/>
    <property type="match status" value="1"/>
</dbReference>
<keyword evidence="7" id="KW-1185">Reference proteome</keyword>